<gene>
    <name evidence="1" type="primary">OSJNBa0020P04.49</name>
</gene>
<dbReference type="Proteomes" id="UP000000763">
    <property type="component" value="Chromosome 6"/>
</dbReference>
<reference evidence="2" key="1">
    <citation type="journal article" date="2005" name="Nature">
        <title>The map-based sequence of the rice genome.</title>
        <authorList>
            <consortium name="International rice genome sequencing project (IRGSP)"/>
            <person name="Matsumoto T."/>
            <person name="Wu J."/>
            <person name="Kanamori H."/>
            <person name="Katayose Y."/>
            <person name="Fujisawa M."/>
            <person name="Namiki N."/>
            <person name="Mizuno H."/>
            <person name="Yamamoto K."/>
            <person name="Antonio B.A."/>
            <person name="Baba T."/>
            <person name="Sakata K."/>
            <person name="Nagamura Y."/>
            <person name="Aoki H."/>
            <person name="Arikawa K."/>
            <person name="Arita K."/>
            <person name="Bito T."/>
            <person name="Chiden Y."/>
            <person name="Fujitsuka N."/>
            <person name="Fukunaka R."/>
            <person name="Hamada M."/>
            <person name="Harada C."/>
            <person name="Hayashi A."/>
            <person name="Hijishita S."/>
            <person name="Honda M."/>
            <person name="Hosokawa S."/>
            <person name="Ichikawa Y."/>
            <person name="Idonuma A."/>
            <person name="Iijima M."/>
            <person name="Ikeda M."/>
            <person name="Ikeno M."/>
            <person name="Ito K."/>
            <person name="Ito S."/>
            <person name="Ito T."/>
            <person name="Ito Y."/>
            <person name="Ito Y."/>
            <person name="Iwabuchi A."/>
            <person name="Kamiya K."/>
            <person name="Karasawa W."/>
            <person name="Kurita K."/>
            <person name="Katagiri S."/>
            <person name="Kikuta A."/>
            <person name="Kobayashi H."/>
            <person name="Kobayashi N."/>
            <person name="Machita K."/>
            <person name="Maehara T."/>
            <person name="Masukawa M."/>
            <person name="Mizubayashi T."/>
            <person name="Mukai Y."/>
            <person name="Nagasaki H."/>
            <person name="Nagata Y."/>
            <person name="Naito S."/>
            <person name="Nakashima M."/>
            <person name="Nakama Y."/>
            <person name="Nakamichi Y."/>
            <person name="Nakamura M."/>
            <person name="Meguro A."/>
            <person name="Negishi M."/>
            <person name="Ohta I."/>
            <person name="Ohta T."/>
            <person name="Okamoto M."/>
            <person name="Ono N."/>
            <person name="Saji S."/>
            <person name="Sakaguchi M."/>
            <person name="Sakai K."/>
            <person name="Shibata M."/>
            <person name="Shimokawa T."/>
            <person name="Song J."/>
            <person name="Takazaki Y."/>
            <person name="Terasawa K."/>
            <person name="Tsugane M."/>
            <person name="Tsuji K."/>
            <person name="Ueda S."/>
            <person name="Waki K."/>
            <person name="Yamagata H."/>
            <person name="Yamamoto M."/>
            <person name="Yamamoto S."/>
            <person name="Yamane H."/>
            <person name="Yoshiki S."/>
            <person name="Yoshihara R."/>
            <person name="Yukawa K."/>
            <person name="Zhong H."/>
            <person name="Yano M."/>
            <person name="Yuan Q."/>
            <person name="Ouyang S."/>
            <person name="Liu J."/>
            <person name="Jones K.M."/>
            <person name="Gansberger K."/>
            <person name="Moffat K."/>
            <person name="Hill J."/>
            <person name="Bera J."/>
            <person name="Fadrosh D."/>
            <person name="Jin S."/>
            <person name="Johri S."/>
            <person name="Kim M."/>
            <person name="Overton L."/>
            <person name="Reardon M."/>
            <person name="Tsitrin T."/>
            <person name="Vuong H."/>
            <person name="Weaver B."/>
            <person name="Ciecko A."/>
            <person name="Tallon L."/>
            <person name="Jackson J."/>
            <person name="Pai G."/>
            <person name="Aken S.V."/>
            <person name="Utterback T."/>
            <person name="Reidmuller S."/>
            <person name="Feldblyum T."/>
            <person name="Hsiao J."/>
            <person name="Zismann V."/>
            <person name="Iobst S."/>
            <person name="de Vazeille A.R."/>
            <person name="Buell C.R."/>
            <person name="Ying K."/>
            <person name="Li Y."/>
            <person name="Lu T."/>
            <person name="Huang Y."/>
            <person name="Zhao Q."/>
            <person name="Feng Q."/>
            <person name="Zhang L."/>
            <person name="Zhu J."/>
            <person name="Weng Q."/>
            <person name="Mu J."/>
            <person name="Lu Y."/>
            <person name="Fan D."/>
            <person name="Liu Y."/>
            <person name="Guan J."/>
            <person name="Zhang Y."/>
            <person name="Yu S."/>
            <person name="Liu X."/>
            <person name="Zhang Y."/>
            <person name="Hong G."/>
            <person name="Han B."/>
            <person name="Choisne N."/>
            <person name="Demange N."/>
            <person name="Orjeda G."/>
            <person name="Samain S."/>
            <person name="Cattolico L."/>
            <person name="Pelletier E."/>
            <person name="Couloux A."/>
            <person name="Segurens B."/>
            <person name="Wincker P."/>
            <person name="D'Hont A."/>
            <person name="Scarpelli C."/>
            <person name="Weissenbach J."/>
            <person name="Salanoubat M."/>
            <person name="Quetier F."/>
            <person name="Yu Y."/>
            <person name="Kim H.R."/>
            <person name="Rambo T."/>
            <person name="Currie J."/>
            <person name="Collura K."/>
            <person name="Luo M."/>
            <person name="Yang T."/>
            <person name="Ammiraju J.S.S."/>
            <person name="Engler F."/>
            <person name="Soderlund C."/>
            <person name="Wing R.A."/>
            <person name="Palmer L.E."/>
            <person name="de la Bastide M."/>
            <person name="Spiegel L."/>
            <person name="Nascimento L."/>
            <person name="Zutavern T."/>
            <person name="O'Shaughnessy A."/>
            <person name="Dike S."/>
            <person name="Dedhia N."/>
            <person name="Preston R."/>
            <person name="Balija V."/>
            <person name="McCombie W.R."/>
            <person name="Chow T."/>
            <person name="Chen H."/>
            <person name="Chung M."/>
            <person name="Chen C."/>
            <person name="Shaw J."/>
            <person name="Wu H."/>
            <person name="Hsiao K."/>
            <person name="Chao Y."/>
            <person name="Chu M."/>
            <person name="Cheng C."/>
            <person name="Hour A."/>
            <person name="Lee P."/>
            <person name="Lin S."/>
            <person name="Lin Y."/>
            <person name="Liou J."/>
            <person name="Liu S."/>
            <person name="Hsing Y."/>
            <person name="Raghuvanshi S."/>
            <person name="Mohanty A."/>
            <person name="Bharti A.K."/>
            <person name="Gaur A."/>
            <person name="Gupta V."/>
            <person name="Kumar D."/>
            <person name="Ravi V."/>
            <person name="Vij S."/>
            <person name="Kapur A."/>
            <person name="Khurana P."/>
            <person name="Khurana P."/>
            <person name="Khurana J.P."/>
            <person name="Tyagi A.K."/>
            <person name="Gaikwad K."/>
            <person name="Singh A."/>
            <person name="Dalal V."/>
            <person name="Srivastava S."/>
            <person name="Dixit A."/>
            <person name="Pal A.K."/>
            <person name="Ghazi I.A."/>
            <person name="Yadav M."/>
            <person name="Pandit A."/>
            <person name="Bhargava A."/>
            <person name="Sureshbabu K."/>
            <person name="Batra K."/>
            <person name="Sharma T.R."/>
            <person name="Mohapatra T."/>
            <person name="Singh N.K."/>
            <person name="Messing J."/>
            <person name="Nelson A.B."/>
            <person name="Fuks G."/>
            <person name="Kavchok S."/>
            <person name="Keizer G."/>
            <person name="Linton E."/>
            <person name="Llaca V."/>
            <person name="Song R."/>
            <person name="Tanyolac B."/>
            <person name="Young S."/>
            <person name="Ho-Il K."/>
            <person name="Hahn J.H."/>
            <person name="Sangsakoo G."/>
            <person name="Vanavichit A."/>
            <person name="de Mattos Luiz.A.T."/>
            <person name="Zimmer P.D."/>
            <person name="Malone G."/>
            <person name="Dellagostin O."/>
            <person name="de Oliveira A.C."/>
            <person name="Bevan M."/>
            <person name="Bancroft I."/>
            <person name="Minx P."/>
            <person name="Cordum H."/>
            <person name="Wilson R."/>
            <person name="Cheng Z."/>
            <person name="Jin W."/>
            <person name="Jiang J."/>
            <person name="Leong S.A."/>
            <person name="Iwama H."/>
            <person name="Gojobori T."/>
            <person name="Itoh T."/>
            <person name="Niimura Y."/>
            <person name="Fujii Y."/>
            <person name="Habara T."/>
            <person name="Sakai H."/>
            <person name="Sato Y."/>
            <person name="Wilson G."/>
            <person name="Kumar K."/>
            <person name="McCouch S."/>
            <person name="Juretic N."/>
            <person name="Hoen D."/>
            <person name="Wright S."/>
            <person name="Bruskiewich R."/>
            <person name="Bureau T."/>
            <person name="Miyao A."/>
            <person name="Hirochika H."/>
            <person name="Nishikawa T."/>
            <person name="Kadowaki K."/>
            <person name="Sugiura M."/>
            <person name="Burr B."/>
            <person name="Sasaki T."/>
        </authorList>
    </citation>
    <scope>NUCLEOTIDE SEQUENCE [LARGE SCALE GENOMIC DNA]</scope>
    <source>
        <strain evidence="2">cv. Nipponbare</strain>
    </source>
</reference>
<proteinExistence type="predicted"/>
<sequence>MIDLKIHTNFSHFSTVQVARIFMRQYPYFDVFSSPLSLSPTRALQIERTHPRAPPSRPFQHATTGLAGCTLKVLTSNEARETGRLLLHLFFPKPVVAPLPCIALGSCSSEGCLYSELSRGGGTLVVVGEDWRR</sequence>
<evidence type="ECO:0000313" key="2">
    <source>
        <dbReference type="Proteomes" id="UP000000763"/>
    </source>
</evidence>
<dbReference type="AlphaFoldDB" id="Q5Z5T7"/>
<protein>
    <submittedName>
        <fullName evidence="1">Uncharacterized protein</fullName>
    </submittedName>
</protein>
<accession>Q5Z5T7</accession>
<evidence type="ECO:0000313" key="1">
    <source>
        <dbReference type="EMBL" id="BAD62003.1"/>
    </source>
</evidence>
<dbReference type="EMBL" id="AP005468">
    <property type="protein sequence ID" value="BAD62003.1"/>
    <property type="molecule type" value="Genomic_DNA"/>
</dbReference>
<organism evidence="1 2">
    <name type="scientific">Oryza sativa subsp. japonica</name>
    <name type="common">Rice</name>
    <dbReference type="NCBI Taxonomy" id="39947"/>
    <lineage>
        <taxon>Eukaryota</taxon>
        <taxon>Viridiplantae</taxon>
        <taxon>Streptophyta</taxon>
        <taxon>Embryophyta</taxon>
        <taxon>Tracheophyta</taxon>
        <taxon>Spermatophyta</taxon>
        <taxon>Magnoliopsida</taxon>
        <taxon>Liliopsida</taxon>
        <taxon>Poales</taxon>
        <taxon>Poaceae</taxon>
        <taxon>BOP clade</taxon>
        <taxon>Oryzoideae</taxon>
        <taxon>Oryzeae</taxon>
        <taxon>Oryzinae</taxon>
        <taxon>Oryza</taxon>
        <taxon>Oryza sativa</taxon>
    </lineage>
</organism>
<reference evidence="2" key="2">
    <citation type="journal article" date="2008" name="Nucleic Acids Res.">
        <title>The rice annotation project database (RAP-DB): 2008 update.</title>
        <authorList>
            <consortium name="The rice annotation project (RAP)"/>
        </authorList>
    </citation>
    <scope>GENOME REANNOTATION</scope>
    <source>
        <strain evidence="2">cv. Nipponbare</strain>
    </source>
</reference>
<name>Q5Z5T7_ORYSJ</name>